<keyword evidence="3" id="KW-1185">Reference proteome</keyword>
<dbReference type="GeneID" id="17354837"/>
<feature type="domain" description="Hemerythrin-like" evidence="1">
    <location>
        <begin position="23"/>
        <end position="144"/>
    </location>
</feature>
<dbReference type="Proteomes" id="UP000008141">
    <property type="component" value="Unassembled WGS sequence"/>
</dbReference>
<name>E1ZFW2_CHLVA</name>
<dbReference type="OrthoDB" id="9983919at2759"/>
<reference evidence="2 3" key="1">
    <citation type="journal article" date="2010" name="Plant Cell">
        <title>The Chlorella variabilis NC64A genome reveals adaptation to photosymbiosis, coevolution with viruses, and cryptic sex.</title>
        <authorList>
            <person name="Blanc G."/>
            <person name="Duncan G."/>
            <person name="Agarkova I."/>
            <person name="Borodovsky M."/>
            <person name="Gurnon J."/>
            <person name="Kuo A."/>
            <person name="Lindquist E."/>
            <person name="Lucas S."/>
            <person name="Pangilinan J."/>
            <person name="Polle J."/>
            <person name="Salamov A."/>
            <person name="Terry A."/>
            <person name="Yamada T."/>
            <person name="Dunigan D.D."/>
            <person name="Grigoriev I.V."/>
            <person name="Claverie J.M."/>
            <person name="Van Etten J.L."/>
        </authorList>
    </citation>
    <scope>NUCLEOTIDE SEQUENCE [LARGE SCALE GENOMIC DNA]</scope>
    <source>
        <strain evidence="2 3">NC64A</strain>
    </source>
</reference>
<dbReference type="InterPro" id="IPR012312">
    <property type="entry name" value="Hemerythrin-like"/>
</dbReference>
<dbReference type="KEGG" id="cvr:CHLNCDRAFT_52557"/>
<dbReference type="EMBL" id="GL433845">
    <property type="protein sequence ID" value="EFN55193.1"/>
    <property type="molecule type" value="Genomic_DNA"/>
</dbReference>
<dbReference type="PANTHER" id="PTHR35585:SF1">
    <property type="entry name" value="HHE DOMAIN PROTEIN (AFU_ORTHOLOGUE AFUA_4G00730)"/>
    <property type="match status" value="1"/>
</dbReference>
<dbReference type="PANTHER" id="PTHR35585">
    <property type="entry name" value="HHE DOMAIN PROTEIN (AFU_ORTHOLOGUE AFUA_4G00730)"/>
    <property type="match status" value="1"/>
</dbReference>
<gene>
    <name evidence="2" type="ORF">CHLNCDRAFT_52557</name>
</gene>
<organism evidence="3">
    <name type="scientific">Chlorella variabilis</name>
    <name type="common">Green alga</name>
    <dbReference type="NCBI Taxonomy" id="554065"/>
    <lineage>
        <taxon>Eukaryota</taxon>
        <taxon>Viridiplantae</taxon>
        <taxon>Chlorophyta</taxon>
        <taxon>core chlorophytes</taxon>
        <taxon>Trebouxiophyceae</taxon>
        <taxon>Chlorellales</taxon>
        <taxon>Chlorellaceae</taxon>
        <taxon>Chlorella clade</taxon>
        <taxon>Chlorella</taxon>
    </lineage>
</organism>
<dbReference type="InParanoid" id="E1ZFW2"/>
<evidence type="ECO:0000259" key="1">
    <source>
        <dbReference type="Pfam" id="PF01814"/>
    </source>
</evidence>
<evidence type="ECO:0000313" key="2">
    <source>
        <dbReference type="EMBL" id="EFN55193.1"/>
    </source>
</evidence>
<proteinExistence type="predicted"/>
<sequence length="172" mass="18275">MAQAAATVAASPPVGALPPPPTLIDCILRDHSNTLTLFSYFFKATSLGDAAVQDMTASALALDLRLHSHAETVVLYPILQSRLGPSGAQWATRALAEHSMIEQSIADVLALRSVGGQALENRMKQMQTEIIAHLAEEESQILPTVAAALSQVCWACAAAQRGKPWHAWQGGP</sequence>
<dbReference type="RefSeq" id="XP_005847295.1">
    <property type="nucleotide sequence ID" value="XM_005847233.1"/>
</dbReference>
<accession>E1ZFW2</accession>
<evidence type="ECO:0000313" key="3">
    <source>
        <dbReference type="Proteomes" id="UP000008141"/>
    </source>
</evidence>
<dbReference type="AlphaFoldDB" id="E1ZFW2"/>
<dbReference type="Gene3D" id="1.20.120.520">
    <property type="entry name" value="nmb1532 protein domain like"/>
    <property type="match status" value="1"/>
</dbReference>
<protein>
    <recommendedName>
        <fullName evidence="1">Hemerythrin-like domain-containing protein</fullName>
    </recommendedName>
</protein>
<dbReference type="Pfam" id="PF01814">
    <property type="entry name" value="Hemerythrin"/>
    <property type="match status" value="1"/>
</dbReference>